<feature type="compositionally biased region" description="Basic residues" evidence="1">
    <location>
        <begin position="337"/>
        <end position="346"/>
    </location>
</feature>
<accession>A0A6H5HT04</accession>
<dbReference type="EMBL" id="CADCXV010000021">
    <property type="protein sequence ID" value="CAB0027911.1"/>
    <property type="molecule type" value="Genomic_DNA"/>
</dbReference>
<feature type="compositionally biased region" description="Basic and acidic residues" evidence="1">
    <location>
        <begin position="317"/>
        <end position="336"/>
    </location>
</feature>
<protein>
    <submittedName>
        <fullName evidence="2">Uncharacterized protein</fullName>
    </submittedName>
</protein>
<evidence type="ECO:0000313" key="3">
    <source>
        <dbReference type="Proteomes" id="UP000479190"/>
    </source>
</evidence>
<evidence type="ECO:0000256" key="1">
    <source>
        <dbReference type="SAM" id="MobiDB-lite"/>
    </source>
</evidence>
<gene>
    <name evidence="2" type="ORF">TBRA_LOCUS141</name>
</gene>
<reference evidence="2 3" key="1">
    <citation type="submission" date="2020-02" db="EMBL/GenBank/DDBJ databases">
        <authorList>
            <person name="Ferguson B K."/>
        </authorList>
    </citation>
    <scope>NUCLEOTIDE SEQUENCE [LARGE SCALE GENOMIC DNA]</scope>
</reference>
<name>A0A6H5HT04_9HYME</name>
<sequence>MVLAWISVDDGESYIHGRTQWRSGDGPGTIFAKLNEERSMHAMRHCASFCITVVGGEGINREWSATQRGAPRSFAAVAGEQADGLHTVSPAGPIDEQSGGVELLRTQRVGKSQPKRVAEHARICSLWSSGTCAPSSGAGGTGGSYRFPGELIPFWRGLDARIGGRDGLEESVQARQLQLATAGAGNTNNHENGTADRRKLLPVASTKASGVGTLPSYPSPGEDVAQRRRIAAVGVENTVNAGSSWWRLSNRGRMWTPDRSWTDLQPKRTYVTDEALLSRPEQAAQPGQANIEPVRRTREACSLVGIVRKRLEKKVRVERKGCDDGHPRREENERGQSHHSRGRVTGKRIMVSTVSCYVSLRLSVPAINELPDGIPDPIDGGLIPLRPKRDD</sequence>
<dbReference type="Proteomes" id="UP000479190">
    <property type="component" value="Unassembled WGS sequence"/>
</dbReference>
<feature type="region of interest" description="Disordered" evidence="1">
    <location>
        <begin position="370"/>
        <end position="391"/>
    </location>
</feature>
<evidence type="ECO:0000313" key="2">
    <source>
        <dbReference type="EMBL" id="CAB0027911.1"/>
    </source>
</evidence>
<organism evidence="2 3">
    <name type="scientific">Trichogramma brassicae</name>
    <dbReference type="NCBI Taxonomy" id="86971"/>
    <lineage>
        <taxon>Eukaryota</taxon>
        <taxon>Metazoa</taxon>
        <taxon>Ecdysozoa</taxon>
        <taxon>Arthropoda</taxon>
        <taxon>Hexapoda</taxon>
        <taxon>Insecta</taxon>
        <taxon>Pterygota</taxon>
        <taxon>Neoptera</taxon>
        <taxon>Endopterygota</taxon>
        <taxon>Hymenoptera</taxon>
        <taxon>Apocrita</taxon>
        <taxon>Proctotrupomorpha</taxon>
        <taxon>Chalcidoidea</taxon>
        <taxon>Trichogrammatidae</taxon>
        <taxon>Trichogramma</taxon>
    </lineage>
</organism>
<feature type="region of interest" description="Disordered" evidence="1">
    <location>
        <begin position="317"/>
        <end position="346"/>
    </location>
</feature>
<dbReference type="AlphaFoldDB" id="A0A6H5HT04"/>
<keyword evidence="3" id="KW-1185">Reference proteome</keyword>
<proteinExistence type="predicted"/>